<gene>
    <name evidence="2" type="ORF">RSOLAG22IIIB_11858</name>
</gene>
<dbReference type="Proteomes" id="UP000044841">
    <property type="component" value="Unassembled WGS sequence"/>
</dbReference>
<dbReference type="PRINTS" id="PR00109">
    <property type="entry name" value="TYRKINASE"/>
</dbReference>
<evidence type="ECO:0000313" key="3">
    <source>
        <dbReference type="Proteomes" id="UP000044841"/>
    </source>
</evidence>
<dbReference type="GO" id="GO:0004674">
    <property type="term" value="F:protein serine/threonine kinase activity"/>
    <property type="evidence" value="ECO:0007669"/>
    <property type="project" value="TreeGrafter"/>
</dbReference>
<keyword evidence="3" id="KW-1185">Reference proteome</keyword>
<dbReference type="EMBL" id="CYGV01001575">
    <property type="protein sequence ID" value="CUA75588.1"/>
    <property type="molecule type" value="Genomic_DNA"/>
</dbReference>
<evidence type="ECO:0000259" key="1">
    <source>
        <dbReference type="PROSITE" id="PS50011"/>
    </source>
</evidence>
<dbReference type="SMART" id="SM00220">
    <property type="entry name" value="S_TKc"/>
    <property type="match status" value="1"/>
</dbReference>
<name>A0A0K6GAE6_9AGAM</name>
<dbReference type="InterPro" id="IPR000719">
    <property type="entry name" value="Prot_kinase_dom"/>
</dbReference>
<dbReference type="InterPro" id="IPR011009">
    <property type="entry name" value="Kinase-like_dom_sf"/>
</dbReference>
<dbReference type="PROSITE" id="PS50011">
    <property type="entry name" value="PROTEIN_KINASE_DOM"/>
    <property type="match status" value="1"/>
</dbReference>
<feature type="domain" description="Protein kinase" evidence="1">
    <location>
        <begin position="26"/>
        <end position="284"/>
    </location>
</feature>
<dbReference type="Gene3D" id="1.10.510.10">
    <property type="entry name" value="Transferase(Phosphotransferase) domain 1"/>
    <property type="match status" value="1"/>
</dbReference>
<dbReference type="PIRSF" id="PIRSF000654">
    <property type="entry name" value="Integrin-linked_kinase"/>
    <property type="match status" value="1"/>
</dbReference>
<dbReference type="InterPro" id="IPR001245">
    <property type="entry name" value="Ser-Thr/Tyr_kinase_cat_dom"/>
</dbReference>
<organism evidence="2 3">
    <name type="scientific">Rhizoctonia solani</name>
    <dbReference type="NCBI Taxonomy" id="456999"/>
    <lineage>
        <taxon>Eukaryota</taxon>
        <taxon>Fungi</taxon>
        <taxon>Dikarya</taxon>
        <taxon>Basidiomycota</taxon>
        <taxon>Agaricomycotina</taxon>
        <taxon>Agaricomycetes</taxon>
        <taxon>Cantharellales</taxon>
        <taxon>Ceratobasidiaceae</taxon>
        <taxon>Rhizoctonia</taxon>
    </lineage>
</organism>
<dbReference type="PROSITE" id="PS00108">
    <property type="entry name" value="PROTEIN_KINASE_ST"/>
    <property type="match status" value="1"/>
</dbReference>
<dbReference type="PANTHER" id="PTHR44329">
    <property type="entry name" value="SERINE/THREONINE-PROTEIN KINASE TNNI3K-RELATED"/>
    <property type="match status" value="1"/>
</dbReference>
<keyword evidence="2" id="KW-0418">Kinase</keyword>
<proteinExistence type="predicted"/>
<dbReference type="InterPro" id="IPR051681">
    <property type="entry name" value="Ser/Thr_Kinases-Pseudokinases"/>
</dbReference>
<dbReference type="AlphaFoldDB" id="A0A0K6GAE6"/>
<dbReference type="SUPFAM" id="SSF56112">
    <property type="entry name" value="Protein kinase-like (PK-like)"/>
    <property type="match status" value="1"/>
</dbReference>
<dbReference type="Pfam" id="PF07714">
    <property type="entry name" value="PK_Tyr_Ser-Thr"/>
    <property type="match status" value="1"/>
</dbReference>
<accession>A0A0K6GAE6</accession>
<reference evidence="2 3" key="1">
    <citation type="submission" date="2015-07" db="EMBL/GenBank/DDBJ databases">
        <authorList>
            <person name="Noorani M."/>
        </authorList>
    </citation>
    <scope>NUCLEOTIDE SEQUENCE [LARGE SCALE GENOMIC DNA]</scope>
    <source>
        <strain evidence="2">BBA 69670</strain>
    </source>
</reference>
<dbReference type="GO" id="GO:0005524">
    <property type="term" value="F:ATP binding"/>
    <property type="evidence" value="ECO:0007669"/>
    <property type="project" value="InterPro"/>
</dbReference>
<evidence type="ECO:0000313" key="2">
    <source>
        <dbReference type="EMBL" id="CUA75588.1"/>
    </source>
</evidence>
<dbReference type="InterPro" id="IPR008271">
    <property type="entry name" value="Ser/Thr_kinase_AS"/>
</dbReference>
<dbReference type="PANTHER" id="PTHR44329:SF214">
    <property type="entry name" value="PROTEIN KINASE DOMAIN-CONTAINING PROTEIN"/>
    <property type="match status" value="1"/>
</dbReference>
<sequence length="284" mass="31407">MVAHEVVLHLVTHGCRDLTSDVDHTTFPEHPVSHGGFSDVYRGRLLDNKQVAIKALRISLTDNSKHLKHAARELNTWGKCSHPNVLQLYGLAVFRGRIGMVSPWMEHGSLPRYLKETPSVDRCNLCVQVCDGLSYMHQVGIIHGDLKGANVLISDNGIPVLADFGNSLHSNQTMKFTNTTSTGSLTVRWSAAELITGLGDRSEASDVYALGMTIYEILAGILPYGDKREHTIIYLVVTKQEPPERPESIPIGQEGDKLWNLLLRCWSFESEARPNASNVGEIVS</sequence>
<protein>
    <submittedName>
        <fullName evidence="2">Proto-oncogene tyrosine-protein kinase ROS</fullName>
    </submittedName>
</protein>
<keyword evidence="2" id="KW-0808">Transferase</keyword>